<keyword evidence="5" id="KW-0539">Nucleus</keyword>
<keyword evidence="2 5" id="KW-0158">Chromosome</keyword>
<feature type="compositionally biased region" description="Polar residues" evidence="6">
    <location>
        <begin position="1"/>
        <end position="20"/>
    </location>
</feature>
<gene>
    <name evidence="9" type="ORF">L3Y34_015519</name>
    <name evidence="10" type="ORF">L5515_001597</name>
</gene>
<reference evidence="9 11" key="2">
    <citation type="submission" date="2022-05" db="EMBL/GenBank/DDBJ databases">
        <title>Chromosome-level reference genomes for two strains of Caenorhabditis briggsae: an improved platform for comparative genomics.</title>
        <authorList>
            <person name="Stevens L."/>
            <person name="Andersen E.C."/>
        </authorList>
    </citation>
    <scope>NUCLEOTIDE SEQUENCE [LARGE SCALE GENOMIC DNA]</scope>
    <source>
        <strain evidence="9">QX1410_ONT</strain>
        <tissue evidence="9">Whole-organism</tissue>
    </source>
</reference>
<dbReference type="Proteomes" id="UP000827892">
    <property type="component" value="Chromosome I"/>
</dbReference>
<comment type="similarity">
    <text evidence="5">Belongs to the histone H2A family.</text>
</comment>
<feature type="region of interest" description="Disordered" evidence="6">
    <location>
        <begin position="1"/>
        <end position="36"/>
    </location>
</feature>
<dbReference type="InterPro" id="IPR032454">
    <property type="entry name" value="Histone_H2A_C"/>
</dbReference>
<comment type="subunit">
    <text evidence="5">The nucleosome is a histone octamer containing two molecules each of H2A, H2B, H3 and H4 assembled in one H3-H4 heterotetramer and two H2A-H2B heterodimers. The octamer wraps approximately 147 bp of DNA.</text>
</comment>
<evidence type="ECO:0000259" key="8">
    <source>
        <dbReference type="Pfam" id="PF16211"/>
    </source>
</evidence>
<evidence type="ECO:0000256" key="1">
    <source>
        <dbReference type="ARBA" id="ARBA00004286"/>
    </source>
</evidence>
<evidence type="ECO:0000313" key="9">
    <source>
        <dbReference type="EMBL" id="ULU12248.1"/>
    </source>
</evidence>
<evidence type="ECO:0000313" key="12">
    <source>
        <dbReference type="Proteomes" id="UP000829354"/>
    </source>
</evidence>
<keyword evidence="4 5" id="KW-0544">Nucleosome core</keyword>
<dbReference type="PRINTS" id="PR00620">
    <property type="entry name" value="HISTONEH2A"/>
</dbReference>
<evidence type="ECO:0000259" key="7">
    <source>
        <dbReference type="Pfam" id="PF00125"/>
    </source>
</evidence>
<proteinExistence type="inferred from homology"/>
<keyword evidence="12" id="KW-1185">Reference proteome</keyword>
<reference evidence="10 12" key="1">
    <citation type="submission" date="2022-04" db="EMBL/GenBank/DDBJ databases">
        <title>Chromosome-level reference genomes for two strains of Caenorhabditis briggsae: an improved platform for comparative genomics.</title>
        <authorList>
            <person name="Stevens L."/>
            <person name="Andersen E."/>
        </authorList>
    </citation>
    <scope>NUCLEOTIDE SEQUENCE [LARGE SCALE GENOMIC DNA]</scope>
    <source>
        <strain evidence="10">VX34</strain>
        <tissue evidence="10">Whole-organism</tissue>
    </source>
</reference>
<evidence type="ECO:0000256" key="2">
    <source>
        <dbReference type="ARBA" id="ARBA00022454"/>
    </source>
</evidence>
<dbReference type="PANTHER" id="PTHR23430">
    <property type="entry name" value="HISTONE H2A"/>
    <property type="match status" value="1"/>
</dbReference>
<dbReference type="Proteomes" id="UP000829354">
    <property type="component" value="Chromosome I"/>
</dbReference>
<dbReference type="FunFam" id="1.10.20.10:FF:000093">
    <property type="entry name" value="Histone H2A"/>
    <property type="match status" value="1"/>
</dbReference>
<comment type="subcellular location">
    <subcellularLocation>
        <location evidence="1">Chromosome</location>
    </subcellularLocation>
    <subcellularLocation>
        <location evidence="5">Nucleus</location>
    </subcellularLocation>
</comment>
<dbReference type="SUPFAM" id="SSF47113">
    <property type="entry name" value="Histone-fold"/>
    <property type="match status" value="1"/>
</dbReference>
<dbReference type="Pfam" id="PF16211">
    <property type="entry name" value="Histone_H2A_C"/>
    <property type="match status" value="1"/>
</dbReference>
<dbReference type="EMBL" id="CP090891">
    <property type="protein sequence ID" value="ULU12248.1"/>
    <property type="molecule type" value="Genomic_DNA"/>
</dbReference>
<name>A0AAE9IZU5_CAEBR</name>
<sequence length="140" mass="15215">MGRSSDSPSPTVAQSISGSRPSLLKSKPIHLRKSRSKRAGLTFSVSRVDRKLHEGANGNRISSGASVYLAAVLEYLTSEIVGISGIESKKKNKKRVTPRHITLAIKMDNDFNSLFKDITIAQGGVLPKPKEEIQSNSNQN</sequence>
<evidence type="ECO:0000256" key="3">
    <source>
        <dbReference type="ARBA" id="ARBA00022499"/>
    </source>
</evidence>
<organism evidence="9 11">
    <name type="scientific">Caenorhabditis briggsae</name>
    <dbReference type="NCBI Taxonomy" id="6238"/>
    <lineage>
        <taxon>Eukaryota</taxon>
        <taxon>Metazoa</taxon>
        <taxon>Ecdysozoa</taxon>
        <taxon>Nematoda</taxon>
        <taxon>Chromadorea</taxon>
        <taxon>Rhabditida</taxon>
        <taxon>Rhabditina</taxon>
        <taxon>Rhabditomorpha</taxon>
        <taxon>Rhabditoidea</taxon>
        <taxon>Rhabditidae</taxon>
        <taxon>Peloderinae</taxon>
        <taxon>Caenorhabditis</taxon>
    </lineage>
</organism>
<evidence type="ECO:0000313" key="10">
    <source>
        <dbReference type="EMBL" id="UMM13201.1"/>
    </source>
</evidence>
<dbReference type="GO" id="GO:0046982">
    <property type="term" value="F:protein heterodimerization activity"/>
    <property type="evidence" value="ECO:0007669"/>
    <property type="project" value="InterPro"/>
</dbReference>
<dbReference type="GO" id="GO:0005634">
    <property type="term" value="C:nucleus"/>
    <property type="evidence" value="ECO:0007669"/>
    <property type="project" value="UniProtKB-SubCell"/>
</dbReference>
<dbReference type="InterPro" id="IPR002119">
    <property type="entry name" value="Histone_H2A"/>
</dbReference>
<feature type="domain" description="Core Histone H2A/H2B/H3" evidence="7">
    <location>
        <begin position="27"/>
        <end position="106"/>
    </location>
</feature>
<keyword evidence="5" id="KW-0238">DNA-binding</keyword>
<dbReference type="AlphaFoldDB" id="A0AAE9IZU5"/>
<dbReference type="SMART" id="SM00414">
    <property type="entry name" value="H2A"/>
    <property type="match status" value="1"/>
</dbReference>
<evidence type="ECO:0000256" key="5">
    <source>
        <dbReference type="RuleBase" id="RU003767"/>
    </source>
</evidence>
<dbReference type="GO" id="GO:0003677">
    <property type="term" value="F:DNA binding"/>
    <property type="evidence" value="ECO:0007669"/>
    <property type="project" value="UniProtKB-KW"/>
</dbReference>
<feature type="compositionally biased region" description="Basic residues" evidence="6">
    <location>
        <begin position="27"/>
        <end position="36"/>
    </location>
</feature>
<protein>
    <recommendedName>
        <fullName evidence="5">Histone H2A</fullName>
    </recommendedName>
</protein>
<accession>A0AAE9IZU5</accession>
<keyword evidence="3" id="KW-1017">Isopeptide bond</keyword>
<dbReference type="InterPro" id="IPR009072">
    <property type="entry name" value="Histone-fold"/>
</dbReference>
<dbReference type="EMBL" id="CP092620">
    <property type="protein sequence ID" value="UMM13201.1"/>
    <property type="molecule type" value="Genomic_DNA"/>
</dbReference>
<dbReference type="OMA" id="QQDNEFA"/>
<dbReference type="Pfam" id="PF00125">
    <property type="entry name" value="Histone"/>
    <property type="match status" value="1"/>
</dbReference>
<dbReference type="Gene3D" id="1.10.20.10">
    <property type="entry name" value="Histone, subunit A"/>
    <property type="match status" value="1"/>
</dbReference>
<dbReference type="InterPro" id="IPR007125">
    <property type="entry name" value="H2A/H2B/H3"/>
</dbReference>
<evidence type="ECO:0000313" key="11">
    <source>
        <dbReference type="Proteomes" id="UP000827892"/>
    </source>
</evidence>
<evidence type="ECO:0000256" key="4">
    <source>
        <dbReference type="ARBA" id="ARBA00023269"/>
    </source>
</evidence>
<feature type="domain" description="Histone H2A C-terminal" evidence="8">
    <location>
        <begin position="111"/>
        <end position="130"/>
    </location>
</feature>
<evidence type="ECO:0000256" key="6">
    <source>
        <dbReference type="SAM" id="MobiDB-lite"/>
    </source>
</evidence>
<dbReference type="GO" id="GO:0030527">
    <property type="term" value="F:structural constituent of chromatin"/>
    <property type="evidence" value="ECO:0007669"/>
    <property type="project" value="InterPro"/>
</dbReference>
<dbReference type="GO" id="GO:0000786">
    <property type="term" value="C:nucleosome"/>
    <property type="evidence" value="ECO:0007669"/>
    <property type="project" value="UniProtKB-KW"/>
</dbReference>
<dbReference type="CDD" id="cd00074">
    <property type="entry name" value="HFD_H2A"/>
    <property type="match status" value="1"/>
</dbReference>